<proteinExistence type="predicted"/>
<reference evidence="2 3" key="1">
    <citation type="submission" date="2019-11" db="EMBL/GenBank/DDBJ databases">
        <authorList>
            <person name="Zheng R.K."/>
            <person name="Sun C.M."/>
        </authorList>
    </citation>
    <scope>NUCLEOTIDE SEQUENCE [LARGE SCALE GENOMIC DNA]</scope>
    <source>
        <strain evidence="2 3">SRB007</strain>
    </source>
</reference>
<organism evidence="2 3">
    <name type="scientific">Pseudodesulfovibrio cashew</name>
    <dbReference type="NCBI Taxonomy" id="2678688"/>
    <lineage>
        <taxon>Bacteria</taxon>
        <taxon>Pseudomonadati</taxon>
        <taxon>Thermodesulfobacteriota</taxon>
        <taxon>Desulfovibrionia</taxon>
        <taxon>Desulfovibrionales</taxon>
        <taxon>Desulfovibrionaceae</taxon>
    </lineage>
</organism>
<sequence length="101" mass="11626">MVRSARITPDRHELPTRGTNYPLVWLHGLLLTQSVTVHELPTKDIFKDKEKDLMKDEYKAAALHVGVLGGGVCLMVLRRELLRRHFEKMDLEEEPLSGSYQ</sequence>
<keyword evidence="1" id="KW-0812">Transmembrane</keyword>
<keyword evidence="3" id="KW-1185">Reference proteome</keyword>
<dbReference type="EMBL" id="CP046400">
    <property type="protein sequence ID" value="QGY41568.1"/>
    <property type="molecule type" value="Genomic_DNA"/>
</dbReference>
<name>A0A6I6JKR9_9BACT</name>
<dbReference type="KEGG" id="psel:GM415_16045"/>
<protein>
    <submittedName>
        <fullName evidence="2">Uncharacterized protein</fullName>
    </submittedName>
</protein>
<evidence type="ECO:0000313" key="2">
    <source>
        <dbReference type="EMBL" id="QGY41568.1"/>
    </source>
</evidence>
<gene>
    <name evidence="2" type="ORF">GM415_16045</name>
</gene>
<accession>A0A6I6JKR9</accession>
<keyword evidence="1" id="KW-0472">Membrane</keyword>
<feature type="transmembrane region" description="Helical" evidence="1">
    <location>
        <begin position="58"/>
        <end position="77"/>
    </location>
</feature>
<dbReference type="AlphaFoldDB" id="A0A6I6JKR9"/>
<evidence type="ECO:0000313" key="3">
    <source>
        <dbReference type="Proteomes" id="UP000428328"/>
    </source>
</evidence>
<feature type="transmembrane region" description="Helical" evidence="1">
    <location>
        <begin position="21"/>
        <end position="38"/>
    </location>
</feature>
<dbReference type="Proteomes" id="UP000428328">
    <property type="component" value="Chromosome"/>
</dbReference>
<evidence type="ECO:0000256" key="1">
    <source>
        <dbReference type="SAM" id="Phobius"/>
    </source>
</evidence>
<keyword evidence="1" id="KW-1133">Transmembrane helix</keyword>
<dbReference type="RefSeq" id="WP_158949970.1">
    <property type="nucleotide sequence ID" value="NZ_CP046400.1"/>
</dbReference>